<dbReference type="InterPro" id="IPR000524">
    <property type="entry name" value="Tscrpt_reg_HTH_GntR"/>
</dbReference>
<dbReference type="PROSITE" id="PS50949">
    <property type="entry name" value="HTH_GNTR"/>
    <property type="match status" value="1"/>
</dbReference>
<dbReference type="SUPFAM" id="SSF64288">
    <property type="entry name" value="Chorismate lyase-like"/>
    <property type="match status" value="1"/>
</dbReference>
<dbReference type="Proteomes" id="UP000290287">
    <property type="component" value="Unassembled WGS sequence"/>
</dbReference>
<dbReference type="SMART" id="SM00345">
    <property type="entry name" value="HTH_GNTR"/>
    <property type="match status" value="1"/>
</dbReference>
<protein>
    <recommendedName>
        <fullName evidence="4">Histidine utilization repressor</fullName>
    </recommendedName>
</protein>
<dbReference type="InterPro" id="IPR011663">
    <property type="entry name" value="UTRA"/>
</dbReference>
<dbReference type="InterPro" id="IPR036388">
    <property type="entry name" value="WH-like_DNA-bd_sf"/>
</dbReference>
<keyword evidence="2" id="KW-0238">DNA-binding</keyword>
<keyword evidence="1" id="KW-0805">Transcription regulation</keyword>
<reference evidence="6 7" key="1">
    <citation type="submission" date="2017-10" db="EMBL/GenBank/DDBJ databases">
        <title>Nyctiphanis sp. nov., isolated from the stomach of the euphausiid Nyctiphanes simplex (Hansen, 1911) in the Gulf of California.</title>
        <authorList>
            <person name="Gomez-Gil B."/>
            <person name="Aguilar-Mendez M."/>
            <person name="Lopez-Cortes A."/>
            <person name="Gomez-Gutierrez J."/>
            <person name="Roque A."/>
            <person name="Lang E."/>
            <person name="Gonzalez-Castillo A."/>
        </authorList>
    </citation>
    <scope>NUCLEOTIDE SEQUENCE [LARGE SCALE GENOMIC DNA]</scope>
    <source>
        <strain evidence="6 7">CAIM 600</strain>
    </source>
</reference>
<dbReference type="PANTHER" id="PTHR44846">
    <property type="entry name" value="MANNOSYL-D-GLYCERATE TRANSPORT/METABOLISM SYSTEM REPRESSOR MNGR-RELATED"/>
    <property type="match status" value="1"/>
</dbReference>
<dbReference type="GO" id="GO:0045892">
    <property type="term" value="P:negative regulation of DNA-templated transcription"/>
    <property type="evidence" value="ECO:0007669"/>
    <property type="project" value="UniProtKB-UniRule"/>
</dbReference>
<dbReference type="Pfam" id="PF00392">
    <property type="entry name" value="GntR"/>
    <property type="match status" value="1"/>
</dbReference>
<dbReference type="GO" id="GO:0003677">
    <property type="term" value="F:DNA binding"/>
    <property type="evidence" value="ECO:0007669"/>
    <property type="project" value="UniProtKB-UniRule"/>
</dbReference>
<keyword evidence="7" id="KW-1185">Reference proteome</keyword>
<dbReference type="PANTHER" id="PTHR44846:SF16">
    <property type="entry name" value="TRANSCRIPTIONAL REGULATOR PHNF-RELATED"/>
    <property type="match status" value="1"/>
</dbReference>
<evidence type="ECO:0000256" key="4">
    <source>
        <dbReference type="NCBIfam" id="TIGR02018"/>
    </source>
</evidence>
<feature type="domain" description="HTH gntR-type" evidence="5">
    <location>
        <begin position="4"/>
        <end position="72"/>
    </location>
</feature>
<dbReference type="RefSeq" id="WP_129123738.1">
    <property type="nucleotide sequence ID" value="NZ_PEIB01000034.1"/>
</dbReference>
<sequence>MSNTPRFQQIKTYIQKKIDAKEWPVGSRIPTEAELCELFSVSRMTVNKAVRDLVNQGRLERTPRLGTFVCQSKAESPLMDIRNIADEIQERGHKHHSEVVLQKQIIAPDDVSMRLGMMLGSEVFKTEIVHYEDDNAIQVEVRWVNPDCARQYLEQDFNHITPHQYLMEACPLSTIEHTVEAILPPDNIARLLNITPKTPCLLLHRRTWSGQQLISSALLYHPGDRYKLSARMNVLD</sequence>
<dbReference type="FunFam" id="1.10.10.10:FF:000079">
    <property type="entry name" value="GntR family transcriptional regulator"/>
    <property type="match status" value="1"/>
</dbReference>
<dbReference type="Gene3D" id="1.10.10.10">
    <property type="entry name" value="Winged helix-like DNA-binding domain superfamily/Winged helix DNA-binding domain"/>
    <property type="match status" value="1"/>
</dbReference>
<dbReference type="SMART" id="SM00866">
    <property type="entry name" value="UTRA"/>
    <property type="match status" value="1"/>
</dbReference>
<evidence type="ECO:0000259" key="5">
    <source>
        <dbReference type="PROSITE" id="PS50949"/>
    </source>
</evidence>
<dbReference type="OrthoDB" id="9808698at2"/>
<dbReference type="InterPro" id="IPR010248">
    <property type="entry name" value="His_ut_repres"/>
</dbReference>
<dbReference type="Pfam" id="PF07702">
    <property type="entry name" value="UTRA"/>
    <property type="match status" value="1"/>
</dbReference>
<gene>
    <name evidence="6" type="primary">hutC</name>
    <name evidence="6" type="ORF">CS022_20165</name>
</gene>
<dbReference type="EMBL" id="PEIB01000034">
    <property type="protein sequence ID" value="RXJ71662.1"/>
    <property type="molecule type" value="Genomic_DNA"/>
</dbReference>
<dbReference type="PRINTS" id="PR00035">
    <property type="entry name" value="HTHGNTR"/>
</dbReference>
<keyword evidence="3" id="KW-0804">Transcription</keyword>
<evidence type="ECO:0000256" key="1">
    <source>
        <dbReference type="ARBA" id="ARBA00023015"/>
    </source>
</evidence>
<proteinExistence type="predicted"/>
<dbReference type="SUPFAM" id="SSF46785">
    <property type="entry name" value="Winged helix' DNA-binding domain"/>
    <property type="match status" value="1"/>
</dbReference>
<dbReference type="AlphaFoldDB" id="A0A4Q0YLJ9"/>
<evidence type="ECO:0000313" key="7">
    <source>
        <dbReference type="Proteomes" id="UP000290287"/>
    </source>
</evidence>
<evidence type="ECO:0000256" key="3">
    <source>
        <dbReference type="ARBA" id="ARBA00023163"/>
    </source>
</evidence>
<dbReference type="GO" id="GO:0003700">
    <property type="term" value="F:DNA-binding transcription factor activity"/>
    <property type="evidence" value="ECO:0007669"/>
    <property type="project" value="UniProtKB-UniRule"/>
</dbReference>
<dbReference type="Gene3D" id="3.40.1410.10">
    <property type="entry name" value="Chorismate lyase-like"/>
    <property type="match status" value="1"/>
</dbReference>
<dbReference type="GO" id="GO:0006547">
    <property type="term" value="P:L-histidine metabolic process"/>
    <property type="evidence" value="ECO:0007669"/>
    <property type="project" value="UniProtKB-UniRule"/>
</dbReference>
<name>A0A4Q0YLJ9_9GAMM</name>
<dbReference type="NCBIfam" id="TIGR02018">
    <property type="entry name" value="his_ut_repres"/>
    <property type="match status" value="1"/>
</dbReference>
<dbReference type="CDD" id="cd07377">
    <property type="entry name" value="WHTH_GntR"/>
    <property type="match status" value="1"/>
</dbReference>
<dbReference type="InterPro" id="IPR028978">
    <property type="entry name" value="Chorismate_lyase_/UTRA_dom_sf"/>
</dbReference>
<accession>A0A4Q0YLJ9</accession>
<evidence type="ECO:0000313" key="6">
    <source>
        <dbReference type="EMBL" id="RXJ71662.1"/>
    </source>
</evidence>
<dbReference type="InterPro" id="IPR050679">
    <property type="entry name" value="Bact_HTH_transcr_reg"/>
</dbReference>
<organism evidence="6 7">
    <name type="scientific">Veronia nyctiphanis</name>
    <dbReference type="NCBI Taxonomy" id="1278244"/>
    <lineage>
        <taxon>Bacteria</taxon>
        <taxon>Pseudomonadati</taxon>
        <taxon>Pseudomonadota</taxon>
        <taxon>Gammaproteobacteria</taxon>
        <taxon>Vibrionales</taxon>
        <taxon>Vibrionaceae</taxon>
        <taxon>Veronia</taxon>
    </lineage>
</organism>
<evidence type="ECO:0000256" key="2">
    <source>
        <dbReference type="ARBA" id="ARBA00023125"/>
    </source>
</evidence>
<dbReference type="InterPro" id="IPR036390">
    <property type="entry name" value="WH_DNA-bd_sf"/>
</dbReference>
<comment type="caution">
    <text evidence="6">The sequence shown here is derived from an EMBL/GenBank/DDBJ whole genome shotgun (WGS) entry which is preliminary data.</text>
</comment>